<dbReference type="KEGG" id="der:6542593"/>
<dbReference type="AlphaFoldDB" id="B3N776"/>
<evidence type="ECO:0000259" key="1">
    <source>
        <dbReference type="SMART" id="SM00587"/>
    </source>
</evidence>
<dbReference type="EMBL" id="CH954177">
    <property type="protein sequence ID" value="EDV57183.2"/>
    <property type="molecule type" value="Genomic_DNA"/>
</dbReference>
<reference evidence="2 3" key="1">
    <citation type="journal article" date="2007" name="Nature">
        <title>Evolution of genes and genomes on the Drosophila phylogeny.</title>
        <authorList>
            <consortium name="Drosophila 12 Genomes Consortium"/>
            <person name="Clark A.G."/>
            <person name="Eisen M.B."/>
            <person name="Smith D.R."/>
            <person name="Bergman C.M."/>
            <person name="Oliver B."/>
            <person name="Markow T.A."/>
            <person name="Kaufman T.C."/>
            <person name="Kellis M."/>
            <person name="Gelbart W."/>
            <person name="Iyer V.N."/>
            <person name="Pollard D.A."/>
            <person name="Sackton T.B."/>
            <person name="Larracuente A.M."/>
            <person name="Singh N.D."/>
            <person name="Abad J.P."/>
            <person name="Abt D.N."/>
            <person name="Adryan B."/>
            <person name="Aguade M."/>
            <person name="Akashi H."/>
            <person name="Anderson W.W."/>
            <person name="Aquadro C.F."/>
            <person name="Ardell D.H."/>
            <person name="Arguello R."/>
            <person name="Artieri C.G."/>
            <person name="Barbash D.A."/>
            <person name="Barker D."/>
            <person name="Barsanti P."/>
            <person name="Batterham P."/>
            <person name="Batzoglou S."/>
            <person name="Begun D."/>
            <person name="Bhutkar A."/>
            <person name="Blanco E."/>
            <person name="Bosak S.A."/>
            <person name="Bradley R.K."/>
            <person name="Brand A.D."/>
            <person name="Brent M.R."/>
            <person name="Brooks A.N."/>
            <person name="Brown R.H."/>
            <person name="Butlin R.K."/>
            <person name="Caggese C."/>
            <person name="Calvi B.R."/>
            <person name="Bernardo de Carvalho A."/>
            <person name="Caspi A."/>
            <person name="Castrezana S."/>
            <person name="Celniker S.E."/>
            <person name="Chang J.L."/>
            <person name="Chapple C."/>
            <person name="Chatterji S."/>
            <person name="Chinwalla A."/>
            <person name="Civetta A."/>
            <person name="Clifton S.W."/>
            <person name="Comeron J.M."/>
            <person name="Costello J.C."/>
            <person name="Coyne J.A."/>
            <person name="Daub J."/>
            <person name="David R.G."/>
            <person name="Delcher A.L."/>
            <person name="Delehaunty K."/>
            <person name="Do C.B."/>
            <person name="Ebling H."/>
            <person name="Edwards K."/>
            <person name="Eickbush T."/>
            <person name="Evans J.D."/>
            <person name="Filipski A."/>
            <person name="Findeiss S."/>
            <person name="Freyhult E."/>
            <person name="Fulton L."/>
            <person name="Fulton R."/>
            <person name="Garcia A.C."/>
            <person name="Gardiner A."/>
            <person name="Garfield D.A."/>
            <person name="Garvin B.E."/>
            <person name="Gibson G."/>
            <person name="Gilbert D."/>
            <person name="Gnerre S."/>
            <person name="Godfrey J."/>
            <person name="Good R."/>
            <person name="Gotea V."/>
            <person name="Gravely B."/>
            <person name="Greenberg A.J."/>
            <person name="Griffiths-Jones S."/>
            <person name="Gross S."/>
            <person name="Guigo R."/>
            <person name="Gustafson E.A."/>
            <person name="Haerty W."/>
            <person name="Hahn M.W."/>
            <person name="Halligan D.L."/>
            <person name="Halpern A.L."/>
            <person name="Halter G.M."/>
            <person name="Han M.V."/>
            <person name="Heger A."/>
            <person name="Hillier L."/>
            <person name="Hinrichs A.S."/>
            <person name="Holmes I."/>
            <person name="Hoskins R.A."/>
            <person name="Hubisz M.J."/>
            <person name="Hultmark D."/>
            <person name="Huntley M.A."/>
            <person name="Jaffe D.B."/>
            <person name="Jagadeeshan S."/>
            <person name="Jeck W.R."/>
            <person name="Johnson J."/>
            <person name="Jones C.D."/>
            <person name="Jordan W.C."/>
            <person name="Karpen G.H."/>
            <person name="Kataoka E."/>
            <person name="Keightley P.D."/>
            <person name="Kheradpour P."/>
            <person name="Kirkness E.F."/>
            <person name="Koerich L.B."/>
            <person name="Kristiansen K."/>
            <person name="Kudrna D."/>
            <person name="Kulathinal R.J."/>
            <person name="Kumar S."/>
            <person name="Kwok R."/>
            <person name="Lander E."/>
            <person name="Langley C.H."/>
            <person name="Lapoint R."/>
            <person name="Lazzaro B.P."/>
            <person name="Lee S.J."/>
            <person name="Levesque L."/>
            <person name="Li R."/>
            <person name="Lin C.F."/>
            <person name="Lin M.F."/>
            <person name="Lindblad-Toh K."/>
            <person name="Llopart A."/>
            <person name="Long M."/>
            <person name="Low L."/>
            <person name="Lozovsky E."/>
            <person name="Lu J."/>
            <person name="Luo M."/>
            <person name="Machado C.A."/>
            <person name="Makalowski W."/>
            <person name="Marzo M."/>
            <person name="Matsuda M."/>
            <person name="Matzkin L."/>
            <person name="McAllister B."/>
            <person name="McBride C.S."/>
            <person name="McKernan B."/>
            <person name="McKernan K."/>
            <person name="Mendez-Lago M."/>
            <person name="Minx P."/>
            <person name="Mollenhauer M.U."/>
            <person name="Montooth K."/>
            <person name="Mount S.M."/>
            <person name="Mu X."/>
            <person name="Myers E."/>
            <person name="Negre B."/>
            <person name="Newfeld S."/>
            <person name="Nielsen R."/>
            <person name="Noor M.A."/>
            <person name="O'Grady P."/>
            <person name="Pachter L."/>
            <person name="Papaceit M."/>
            <person name="Parisi M.J."/>
            <person name="Parisi M."/>
            <person name="Parts L."/>
            <person name="Pedersen J.S."/>
            <person name="Pesole G."/>
            <person name="Phillippy A.M."/>
            <person name="Ponting C.P."/>
            <person name="Pop M."/>
            <person name="Porcelli D."/>
            <person name="Powell J.R."/>
            <person name="Prohaska S."/>
            <person name="Pruitt K."/>
            <person name="Puig M."/>
            <person name="Quesneville H."/>
            <person name="Ram K.R."/>
            <person name="Rand D."/>
            <person name="Rasmussen M.D."/>
            <person name="Reed L.K."/>
            <person name="Reenan R."/>
            <person name="Reily A."/>
            <person name="Remington K.A."/>
            <person name="Rieger T.T."/>
            <person name="Ritchie M.G."/>
            <person name="Robin C."/>
            <person name="Rogers Y.H."/>
            <person name="Rohde C."/>
            <person name="Rozas J."/>
            <person name="Rubenfield M.J."/>
            <person name="Ruiz A."/>
            <person name="Russo S."/>
            <person name="Salzberg S.L."/>
            <person name="Sanchez-Gracia A."/>
            <person name="Saranga D.J."/>
            <person name="Sato H."/>
            <person name="Schaeffer S.W."/>
            <person name="Schatz M.C."/>
            <person name="Schlenke T."/>
            <person name="Schwartz R."/>
            <person name="Segarra C."/>
            <person name="Singh R.S."/>
            <person name="Sirot L."/>
            <person name="Sirota M."/>
            <person name="Sisneros N.B."/>
            <person name="Smith C.D."/>
            <person name="Smith T.F."/>
            <person name="Spieth J."/>
            <person name="Stage D.E."/>
            <person name="Stark A."/>
            <person name="Stephan W."/>
            <person name="Strausberg R.L."/>
            <person name="Strempel S."/>
            <person name="Sturgill D."/>
            <person name="Sutton G."/>
            <person name="Sutton G.G."/>
            <person name="Tao W."/>
            <person name="Teichmann S."/>
            <person name="Tobari Y.N."/>
            <person name="Tomimura Y."/>
            <person name="Tsolas J.M."/>
            <person name="Valente V.L."/>
            <person name="Venter E."/>
            <person name="Venter J.C."/>
            <person name="Vicario S."/>
            <person name="Vieira F.G."/>
            <person name="Vilella A.J."/>
            <person name="Villasante A."/>
            <person name="Walenz B."/>
            <person name="Wang J."/>
            <person name="Wasserman M."/>
            <person name="Watts T."/>
            <person name="Wilson D."/>
            <person name="Wilson R.K."/>
            <person name="Wing R.A."/>
            <person name="Wolfner M.F."/>
            <person name="Wong A."/>
            <person name="Wong G.K."/>
            <person name="Wu C.I."/>
            <person name="Wu G."/>
            <person name="Yamamoto D."/>
            <person name="Yang H.P."/>
            <person name="Yang S.P."/>
            <person name="Yorke J.A."/>
            <person name="Yoshida K."/>
            <person name="Zdobnov E."/>
            <person name="Zhang P."/>
            <person name="Zhang Y."/>
            <person name="Zimin A.V."/>
            <person name="Baldwin J."/>
            <person name="Abdouelleil A."/>
            <person name="Abdulkadir J."/>
            <person name="Abebe A."/>
            <person name="Abera B."/>
            <person name="Abreu J."/>
            <person name="Acer S.C."/>
            <person name="Aftuck L."/>
            <person name="Alexander A."/>
            <person name="An P."/>
            <person name="Anderson E."/>
            <person name="Anderson S."/>
            <person name="Arachi H."/>
            <person name="Azer M."/>
            <person name="Bachantsang P."/>
            <person name="Barry A."/>
            <person name="Bayul T."/>
            <person name="Berlin A."/>
            <person name="Bessette D."/>
            <person name="Bloom T."/>
            <person name="Blye J."/>
            <person name="Boguslavskiy L."/>
            <person name="Bonnet C."/>
            <person name="Boukhgalter B."/>
            <person name="Bourzgui I."/>
            <person name="Brown A."/>
            <person name="Cahill P."/>
            <person name="Channer S."/>
            <person name="Cheshatsang Y."/>
            <person name="Chuda L."/>
            <person name="Citroen M."/>
            <person name="Collymore A."/>
            <person name="Cooke P."/>
            <person name="Costello M."/>
            <person name="D'Aco K."/>
            <person name="Daza R."/>
            <person name="De Haan G."/>
            <person name="DeGray S."/>
            <person name="DeMaso C."/>
            <person name="Dhargay N."/>
            <person name="Dooley K."/>
            <person name="Dooley E."/>
            <person name="Doricent M."/>
            <person name="Dorje P."/>
            <person name="Dorjee K."/>
            <person name="Dupes A."/>
            <person name="Elong R."/>
            <person name="Falk J."/>
            <person name="Farina A."/>
            <person name="Faro S."/>
            <person name="Ferguson D."/>
            <person name="Fisher S."/>
            <person name="Foley C.D."/>
            <person name="Franke A."/>
            <person name="Friedrich D."/>
            <person name="Gadbois L."/>
            <person name="Gearin G."/>
            <person name="Gearin C.R."/>
            <person name="Giannoukos G."/>
            <person name="Goode T."/>
            <person name="Graham J."/>
            <person name="Grandbois E."/>
            <person name="Grewal S."/>
            <person name="Gyaltsen K."/>
            <person name="Hafez N."/>
            <person name="Hagos B."/>
            <person name="Hall J."/>
            <person name="Henson C."/>
            <person name="Hollinger A."/>
            <person name="Honan T."/>
            <person name="Huard M.D."/>
            <person name="Hughes L."/>
            <person name="Hurhula B."/>
            <person name="Husby M.E."/>
            <person name="Kamat A."/>
            <person name="Kanga B."/>
            <person name="Kashin S."/>
            <person name="Khazanovich D."/>
            <person name="Kisner P."/>
            <person name="Lance K."/>
            <person name="Lara M."/>
            <person name="Lee W."/>
            <person name="Lennon N."/>
            <person name="Letendre F."/>
            <person name="LeVine R."/>
            <person name="Lipovsky A."/>
            <person name="Liu X."/>
            <person name="Liu J."/>
            <person name="Liu S."/>
            <person name="Lokyitsang T."/>
            <person name="Lokyitsang Y."/>
            <person name="Lubonja R."/>
            <person name="Lui A."/>
            <person name="MacDonald P."/>
            <person name="Magnisalis V."/>
            <person name="Maru K."/>
            <person name="Matthews C."/>
            <person name="McCusker W."/>
            <person name="McDonough S."/>
            <person name="Mehta T."/>
            <person name="Meldrim J."/>
            <person name="Meneus L."/>
            <person name="Mihai O."/>
            <person name="Mihalev A."/>
            <person name="Mihova T."/>
            <person name="Mittelman R."/>
            <person name="Mlenga V."/>
            <person name="Montmayeur A."/>
            <person name="Mulrain L."/>
            <person name="Navidi A."/>
            <person name="Naylor J."/>
            <person name="Negash T."/>
            <person name="Nguyen T."/>
            <person name="Nguyen N."/>
            <person name="Nicol R."/>
            <person name="Norbu C."/>
            <person name="Norbu N."/>
            <person name="Novod N."/>
            <person name="O'Neill B."/>
            <person name="Osman S."/>
            <person name="Markiewicz E."/>
            <person name="Oyono O.L."/>
            <person name="Patti C."/>
            <person name="Phunkhang P."/>
            <person name="Pierre F."/>
            <person name="Priest M."/>
            <person name="Raghuraman S."/>
            <person name="Rege F."/>
            <person name="Reyes R."/>
            <person name="Rise C."/>
            <person name="Rogov P."/>
            <person name="Ross K."/>
            <person name="Ryan E."/>
            <person name="Settipalli S."/>
            <person name="Shea T."/>
            <person name="Sherpa N."/>
            <person name="Shi L."/>
            <person name="Shih D."/>
            <person name="Sparrow T."/>
            <person name="Spaulding J."/>
            <person name="Stalker J."/>
            <person name="Stange-Thomann N."/>
            <person name="Stavropoulos S."/>
            <person name="Stone C."/>
            <person name="Strader C."/>
            <person name="Tesfaye S."/>
            <person name="Thomson T."/>
            <person name="Thoulutsang Y."/>
            <person name="Thoulutsang D."/>
            <person name="Topham K."/>
            <person name="Topping I."/>
            <person name="Tsamla T."/>
            <person name="Vassiliev H."/>
            <person name="Vo A."/>
            <person name="Wangchuk T."/>
            <person name="Wangdi T."/>
            <person name="Weiand M."/>
            <person name="Wilkinson J."/>
            <person name="Wilson A."/>
            <person name="Yadav S."/>
            <person name="Young G."/>
            <person name="Yu Q."/>
            <person name="Zembek L."/>
            <person name="Zhong D."/>
            <person name="Zimmer A."/>
            <person name="Zwirko Z."/>
            <person name="Jaffe D.B."/>
            <person name="Alvarez P."/>
            <person name="Brockman W."/>
            <person name="Butler J."/>
            <person name="Chin C."/>
            <person name="Gnerre S."/>
            <person name="Grabherr M."/>
            <person name="Kleber M."/>
            <person name="Mauceli E."/>
            <person name="MacCallum I."/>
        </authorList>
    </citation>
    <scope>NUCLEOTIDE SEQUENCE [LARGE SCALE GENOMIC DNA]</scope>
    <source>
        <strain evidence="2 3">TSC#14021-0224.01</strain>
    </source>
</reference>
<dbReference type="OrthoDB" id="191037at2759"/>
<keyword evidence="3" id="KW-1185">Reference proteome</keyword>
<dbReference type="Pfam" id="PF02958">
    <property type="entry name" value="EcKL"/>
    <property type="match status" value="1"/>
</dbReference>
<evidence type="ECO:0000313" key="3">
    <source>
        <dbReference type="Proteomes" id="UP000008711"/>
    </source>
</evidence>
<protein>
    <recommendedName>
        <fullName evidence="1">CHK kinase-like domain-containing protein</fullName>
    </recommendedName>
</protein>
<dbReference type="HOGENOM" id="CLU_010718_6_3_1"/>
<dbReference type="Gene3D" id="3.90.1200.10">
    <property type="match status" value="1"/>
</dbReference>
<dbReference type="InterPro" id="IPR004119">
    <property type="entry name" value="EcKL"/>
</dbReference>
<accession>B3N776</accession>
<reference evidence="2 3" key="2">
    <citation type="journal article" date="2008" name="Bioinformatics">
        <title>Assembly reconciliation.</title>
        <authorList>
            <person name="Zimin A.V."/>
            <person name="Smith D.R."/>
            <person name="Sutton G."/>
            <person name="Yorke J.A."/>
        </authorList>
    </citation>
    <scope>NUCLEOTIDE SEQUENCE [LARGE SCALE GENOMIC DNA]</scope>
    <source>
        <strain evidence="2 3">TSC#14021-0224.01</strain>
    </source>
</reference>
<dbReference type="InterPro" id="IPR015897">
    <property type="entry name" value="CHK_kinase-like"/>
</dbReference>
<dbReference type="PANTHER" id="PTHR11012">
    <property type="entry name" value="PROTEIN KINASE-LIKE DOMAIN-CONTAINING"/>
    <property type="match status" value="1"/>
</dbReference>
<dbReference type="Proteomes" id="UP000008711">
    <property type="component" value="Unassembled WGS sequence"/>
</dbReference>
<proteinExistence type="predicted"/>
<dbReference type="SMART" id="SM00587">
    <property type="entry name" value="CHK"/>
    <property type="match status" value="1"/>
</dbReference>
<gene>
    <name evidence="2" type="primary">Dere\GG24680</name>
    <name evidence="2" type="synonym">dere_GLEANR_9384</name>
    <name evidence="2" type="synonym">GG24680</name>
    <name evidence="2" type="ORF">Dere_GG24680</name>
</gene>
<organism evidence="2 3">
    <name type="scientific">Drosophila erecta</name>
    <name type="common">Fruit fly</name>
    <dbReference type="NCBI Taxonomy" id="7220"/>
    <lineage>
        <taxon>Eukaryota</taxon>
        <taxon>Metazoa</taxon>
        <taxon>Ecdysozoa</taxon>
        <taxon>Arthropoda</taxon>
        <taxon>Hexapoda</taxon>
        <taxon>Insecta</taxon>
        <taxon>Pterygota</taxon>
        <taxon>Neoptera</taxon>
        <taxon>Endopterygota</taxon>
        <taxon>Diptera</taxon>
        <taxon>Brachycera</taxon>
        <taxon>Muscomorpha</taxon>
        <taxon>Ephydroidea</taxon>
        <taxon>Drosophilidae</taxon>
        <taxon>Drosophila</taxon>
        <taxon>Sophophora</taxon>
    </lineage>
</organism>
<dbReference type="eggNOG" id="ENOG502SM2X">
    <property type="taxonomic scope" value="Eukaryota"/>
</dbReference>
<sequence>MGADKLPEIRNLGEVVEPYFSGARLLNYQTSSLTKPGDNYGSVLLAIHAQLQKSNGEEFEEQLVAKVPPTDPQYWQFFQPERTCLAENAFYKILAPALAVLQDEAGVPSESQFKGFPRFYGCRESLESNSSKVDQNAVLVLENLRSSGYVSSQRLKAFDLAHTLLALKYMAEFHALPLALRILRPEMFREQVQPFFKKFDWHAEAPEWKSVMKAETLEDIRRATNNDSRLVARMKELSDQFFEFLAAAPDRPDGPFTSIIHCDFWINNMMFRYGPSGTPIELKIIDFQTAQYDSVVHDIISFLLSSVDTAILEVEFEHMLEAYYEAFVCCLRRVGAYLGVHTFKAFRLEVKRVAYIQVPHAIFMTRFILADSGLSGDAEAEVCPKLGDVLKNTGSERISRKLSQILNLAQKFDILY</sequence>
<dbReference type="InterPro" id="IPR011009">
    <property type="entry name" value="Kinase-like_dom_sf"/>
</dbReference>
<dbReference type="SUPFAM" id="SSF56112">
    <property type="entry name" value="Protein kinase-like (PK-like)"/>
    <property type="match status" value="1"/>
</dbReference>
<evidence type="ECO:0000313" key="2">
    <source>
        <dbReference type="EMBL" id="EDV57183.2"/>
    </source>
</evidence>
<name>B3N776_DROER</name>
<feature type="domain" description="CHK kinase-like" evidence="1">
    <location>
        <begin position="139"/>
        <end position="333"/>
    </location>
</feature>
<dbReference type="PANTHER" id="PTHR11012:SF55">
    <property type="entry name" value="BHLH DOMAIN-CONTAINING PROTEIN"/>
    <property type="match status" value="1"/>
</dbReference>